<comment type="caution">
    <text evidence="1">The sequence shown here is derived from an EMBL/GenBank/DDBJ whole genome shotgun (WGS) entry which is preliminary data.</text>
</comment>
<name>A0AAN9FUD2_CLITE</name>
<accession>A0AAN9FUD2</accession>
<reference evidence="1 2" key="1">
    <citation type="submission" date="2024-01" db="EMBL/GenBank/DDBJ databases">
        <title>The genomes of 5 underutilized Papilionoideae crops provide insights into root nodulation and disease resistance.</title>
        <authorList>
            <person name="Yuan L."/>
        </authorList>
    </citation>
    <scope>NUCLEOTIDE SEQUENCE [LARGE SCALE GENOMIC DNA]</scope>
    <source>
        <strain evidence="1">LY-2023</strain>
        <tissue evidence="1">Leaf</tissue>
    </source>
</reference>
<organism evidence="1 2">
    <name type="scientific">Clitoria ternatea</name>
    <name type="common">Butterfly pea</name>
    <dbReference type="NCBI Taxonomy" id="43366"/>
    <lineage>
        <taxon>Eukaryota</taxon>
        <taxon>Viridiplantae</taxon>
        <taxon>Streptophyta</taxon>
        <taxon>Embryophyta</taxon>
        <taxon>Tracheophyta</taxon>
        <taxon>Spermatophyta</taxon>
        <taxon>Magnoliopsida</taxon>
        <taxon>eudicotyledons</taxon>
        <taxon>Gunneridae</taxon>
        <taxon>Pentapetalae</taxon>
        <taxon>rosids</taxon>
        <taxon>fabids</taxon>
        <taxon>Fabales</taxon>
        <taxon>Fabaceae</taxon>
        <taxon>Papilionoideae</taxon>
        <taxon>50 kb inversion clade</taxon>
        <taxon>NPAAA clade</taxon>
        <taxon>indigoferoid/millettioid clade</taxon>
        <taxon>Phaseoleae</taxon>
        <taxon>Clitoria</taxon>
    </lineage>
</organism>
<protein>
    <submittedName>
        <fullName evidence="1">Uncharacterized protein</fullName>
    </submittedName>
</protein>
<dbReference type="Proteomes" id="UP001359559">
    <property type="component" value="Unassembled WGS sequence"/>
</dbReference>
<evidence type="ECO:0000313" key="1">
    <source>
        <dbReference type="EMBL" id="KAK7279510.1"/>
    </source>
</evidence>
<keyword evidence="2" id="KW-1185">Reference proteome</keyword>
<sequence>MTSGTIVQDLSKITLLLGIVNRKNIKQLSTGMILAIKVPEAQRAYAGLNRSYAKIIKEAAYLRCLKLLVMLKLRTRSEEQCSYAIKQRIYAELVRESRNPTYLRHTYV</sequence>
<dbReference type="AlphaFoldDB" id="A0AAN9FUD2"/>
<dbReference type="EMBL" id="JAYKXN010000006">
    <property type="protein sequence ID" value="KAK7279510.1"/>
    <property type="molecule type" value="Genomic_DNA"/>
</dbReference>
<evidence type="ECO:0000313" key="2">
    <source>
        <dbReference type="Proteomes" id="UP001359559"/>
    </source>
</evidence>
<proteinExistence type="predicted"/>
<gene>
    <name evidence="1" type="ORF">RJT34_24563</name>
</gene>